<sequence>MRKLAVGVLAGGLFALGAGTAMAVSWHTIPTLSTGGASFTGGTYAF</sequence>
<evidence type="ECO:0000313" key="1">
    <source>
        <dbReference type="EMBL" id="GDY65960.1"/>
    </source>
</evidence>
<dbReference type="EMBL" id="BJHX01000001">
    <property type="protein sequence ID" value="GDY65960.1"/>
    <property type="molecule type" value="Genomic_DNA"/>
</dbReference>
<organism evidence="1 4">
    <name type="scientific">Streptomyces avermitilis</name>
    <dbReference type="NCBI Taxonomy" id="33903"/>
    <lineage>
        <taxon>Bacteria</taxon>
        <taxon>Bacillati</taxon>
        <taxon>Actinomycetota</taxon>
        <taxon>Actinomycetes</taxon>
        <taxon>Kitasatosporales</taxon>
        <taxon>Streptomycetaceae</taxon>
        <taxon>Streptomyces</taxon>
    </lineage>
</organism>
<gene>
    <name evidence="1" type="ORF">SAV14893_053530</name>
    <name evidence="2" type="ORF">SAV31267_033080</name>
</gene>
<evidence type="ECO:0000313" key="2">
    <source>
        <dbReference type="EMBL" id="GDY73823.1"/>
    </source>
</evidence>
<protein>
    <submittedName>
        <fullName evidence="1">Uncharacterized protein</fullName>
    </submittedName>
</protein>
<dbReference type="Proteomes" id="UP000302139">
    <property type="component" value="Unassembled WGS sequence"/>
</dbReference>
<dbReference type="Proteomes" id="UP000299211">
    <property type="component" value="Unassembled WGS sequence"/>
</dbReference>
<comment type="caution">
    <text evidence="1">The sequence shown here is derived from an EMBL/GenBank/DDBJ whole genome shotgun (WGS) entry which is preliminary data.</text>
</comment>
<proteinExistence type="predicted"/>
<reference evidence="2 3" key="1">
    <citation type="submission" date="2019-04" db="EMBL/GenBank/DDBJ databases">
        <title>Draft genome sequences of Streptomyces avermitilis ATCC 31267.</title>
        <authorList>
            <person name="Komaki H."/>
            <person name="Tamura T."/>
            <person name="Hosoyama A."/>
        </authorList>
    </citation>
    <scope>NUCLEOTIDE SEQUENCE [LARGE SCALE GENOMIC DNA]</scope>
    <source>
        <strain evidence="2 3">ATCC 31267</strain>
    </source>
</reference>
<dbReference type="AlphaFoldDB" id="A0A4D4M288"/>
<evidence type="ECO:0000313" key="3">
    <source>
        <dbReference type="Proteomes" id="UP000299211"/>
    </source>
</evidence>
<evidence type="ECO:0000313" key="4">
    <source>
        <dbReference type="Proteomes" id="UP000302139"/>
    </source>
</evidence>
<dbReference type="RefSeq" id="WP_237528912.1">
    <property type="nucleotide sequence ID" value="NZ_BAABTN010000008.1"/>
</dbReference>
<name>A0A4D4M288_STRAX</name>
<reference evidence="1 4" key="2">
    <citation type="submission" date="2019-04" db="EMBL/GenBank/DDBJ databases">
        <title>Draft genome sequences of Streptomyces avermitilis NBRC 14893.</title>
        <authorList>
            <person name="Komaki H."/>
            <person name="Tamura T."/>
            <person name="Hosoyama A."/>
        </authorList>
    </citation>
    <scope>NUCLEOTIDE SEQUENCE [LARGE SCALE GENOMIC DNA]</scope>
    <source>
        <strain evidence="1 4">NBRC 14893</strain>
    </source>
</reference>
<accession>A0A4D4M288</accession>
<dbReference type="GeneID" id="91294864"/>
<dbReference type="EMBL" id="BJHY01000001">
    <property type="protein sequence ID" value="GDY73823.1"/>
    <property type="molecule type" value="Genomic_DNA"/>
</dbReference>